<feature type="domain" description="Putative auto-transporter adhesin head GIN" evidence="3">
    <location>
        <begin position="204"/>
        <end position="316"/>
    </location>
</feature>
<dbReference type="Gene3D" id="2.160.20.120">
    <property type="match status" value="2"/>
</dbReference>
<organism evidence="4 5">
    <name type="scientific">Globisporangium ultimum (strain ATCC 200006 / CBS 805.95 / DAOM BR144)</name>
    <name type="common">Pythium ultimum</name>
    <dbReference type="NCBI Taxonomy" id="431595"/>
    <lineage>
        <taxon>Eukaryota</taxon>
        <taxon>Sar</taxon>
        <taxon>Stramenopiles</taxon>
        <taxon>Oomycota</taxon>
        <taxon>Peronosporomycetes</taxon>
        <taxon>Pythiales</taxon>
        <taxon>Pythiaceae</taxon>
        <taxon>Globisporangium</taxon>
    </lineage>
</organism>
<dbReference type="EMBL" id="GL376595">
    <property type="status" value="NOT_ANNOTATED_CDS"/>
    <property type="molecule type" value="Genomic_DNA"/>
</dbReference>
<keyword evidence="2" id="KW-0472">Membrane</keyword>
<evidence type="ECO:0000256" key="2">
    <source>
        <dbReference type="SAM" id="Phobius"/>
    </source>
</evidence>
<name>K3X9G1_GLOUD</name>
<sequence length="427" mass="45645">MPLAGYTPSVPGIDKDDDDESPDNRQAWEKEWTILSQTSLVETDDEIVEVKLTVPGRVFFSTSSNQAPLGKVRFSGNSADVLDLFEVVSTGGNGVIEIRQRPNAQRSKFDGYLLVEVTFSHANKLLRLTSKGSADVVVEPNVFVSQAPKEQLEITLQGSGNVFVHDAPALEVQEFALVVVGRGNIEFSTTQIEAKDVFATLGGSGDIRLFANALIASDTTTLALAGSGDIYLNSYNLSSHKVHTVVAGSGDISVYPAGKCVVEDVTIAGSGDVFLGSIVAETVSVSIGGSGDAIVQATKSLSGGVVGSGDVEYFGTAPLVIAPKSTFFSGSKDPKPMAKATDHNKFHEAKLSELPMRVPVHLSINTAPLDDTVTDRSVLVPLVLVALLAAWYIHYEHKKQNAKRLENNLLKQQEMQPLTTTQAQVYV</sequence>
<evidence type="ECO:0000259" key="3">
    <source>
        <dbReference type="Pfam" id="PF10988"/>
    </source>
</evidence>
<reference evidence="5" key="2">
    <citation type="submission" date="2010-04" db="EMBL/GenBank/DDBJ databases">
        <authorList>
            <person name="Buell R."/>
            <person name="Hamilton J."/>
            <person name="Hostetler J."/>
        </authorList>
    </citation>
    <scope>NUCLEOTIDE SEQUENCE [LARGE SCALE GENOMIC DNA]</scope>
    <source>
        <strain evidence="5">DAOM:BR144</strain>
    </source>
</reference>
<keyword evidence="5" id="KW-1185">Reference proteome</keyword>
<feature type="region of interest" description="Disordered" evidence="1">
    <location>
        <begin position="1"/>
        <end position="24"/>
    </location>
</feature>
<accession>K3X9G1</accession>
<evidence type="ECO:0000256" key="1">
    <source>
        <dbReference type="SAM" id="MobiDB-lite"/>
    </source>
</evidence>
<dbReference type="OMA" id="STHSEKH"/>
<feature type="transmembrane region" description="Helical" evidence="2">
    <location>
        <begin position="378"/>
        <end position="395"/>
    </location>
</feature>
<dbReference type="EnsemblProtists" id="PYU1_T013860">
    <property type="protein sequence ID" value="PYU1_T013860"/>
    <property type="gene ID" value="PYU1_G013831"/>
</dbReference>
<reference evidence="4" key="3">
    <citation type="submission" date="2015-02" db="UniProtKB">
        <authorList>
            <consortium name="EnsemblProtists"/>
        </authorList>
    </citation>
    <scope>IDENTIFICATION</scope>
    <source>
        <strain evidence="4">DAOM BR144</strain>
    </source>
</reference>
<proteinExistence type="predicted"/>
<dbReference type="PANTHER" id="PTHR39200:SF1">
    <property type="entry name" value="AUTO-TRANSPORTER ADHESIN HEAD GIN DOMAIN-CONTAINING PROTEIN-RELATED"/>
    <property type="match status" value="1"/>
</dbReference>
<dbReference type="Pfam" id="PF10988">
    <property type="entry name" value="DUF2807"/>
    <property type="match status" value="1"/>
</dbReference>
<evidence type="ECO:0000313" key="4">
    <source>
        <dbReference type="EnsemblProtists" id="PYU1_T013860"/>
    </source>
</evidence>
<keyword evidence="2" id="KW-0812">Transmembrane</keyword>
<dbReference type="InParanoid" id="K3X9G1"/>
<evidence type="ECO:0000313" key="5">
    <source>
        <dbReference type="Proteomes" id="UP000019132"/>
    </source>
</evidence>
<dbReference type="InterPro" id="IPR021255">
    <property type="entry name" value="DUF2807"/>
</dbReference>
<protein>
    <recommendedName>
        <fullName evidence="3">Putative auto-transporter adhesin head GIN domain-containing protein</fullName>
    </recommendedName>
</protein>
<dbReference type="Proteomes" id="UP000019132">
    <property type="component" value="Unassembled WGS sequence"/>
</dbReference>
<dbReference type="eggNOG" id="ENOG502RWU9">
    <property type="taxonomic scope" value="Eukaryota"/>
</dbReference>
<dbReference type="VEuPathDB" id="FungiDB:PYU1_G013831"/>
<reference evidence="5" key="1">
    <citation type="journal article" date="2010" name="Genome Biol.">
        <title>Genome sequence of the necrotrophic plant pathogen Pythium ultimum reveals original pathogenicity mechanisms and effector repertoire.</title>
        <authorList>
            <person name="Levesque C.A."/>
            <person name="Brouwer H."/>
            <person name="Cano L."/>
            <person name="Hamilton J.P."/>
            <person name="Holt C."/>
            <person name="Huitema E."/>
            <person name="Raffaele S."/>
            <person name="Robideau G.P."/>
            <person name="Thines M."/>
            <person name="Win J."/>
            <person name="Zerillo M.M."/>
            <person name="Beakes G.W."/>
            <person name="Boore J.L."/>
            <person name="Busam D."/>
            <person name="Dumas B."/>
            <person name="Ferriera S."/>
            <person name="Fuerstenberg S.I."/>
            <person name="Gachon C.M."/>
            <person name="Gaulin E."/>
            <person name="Govers F."/>
            <person name="Grenville-Briggs L."/>
            <person name="Horner N."/>
            <person name="Hostetler J."/>
            <person name="Jiang R.H."/>
            <person name="Johnson J."/>
            <person name="Krajaejun T."/>
            <person name="Lin H."/>
            <person name="Meijer H.J."/>
            <person name="Moore B."/>
            <person name="Morris P."/>
            <person name="Phuntmart V."/>
            <person name="Puiu D."/>
            <person name="Shetty J."/>
            <person name="Stajich J.E."/>
            <person name="Tripathy S."/>
            <person name="Wawra S."/>
            <person name="van West P."/>
            <person name="Whitty B.R."/>
            <person name="Coutinho P.M."/>
            <person name="Henrissat B."/>
            <person name="Martin F."/>
            <person name="Thomas P.D."/>
            <person name="Tyler B.M."/>
            <person name="De Vries R.P."/>
            <person name="Kamoun S."/>
            <person name="Yandell M."/>
            <person name="Tisserat N."/>
            <person name="Buell C.R."/>
        </authorList>
    </citation>
    <scope>NUCLEOTIDE SEQUENCE</scope>
    <source>
        <strain evidence="5">DAOM:BR144</strain>
    </source>
</reference>
<keyword evidence="2" id="KW-1133">Transmembrane helix</keyword>
<dbReference type="PANTHER" id="PTHR39200">
    <property type="entry name" value="HYPOTHETICAL EXPORTED PROTEIN"/>
    <property type="match status" value="1"/>
</dbReference>
<dbReference type="HOGENOM" id="CLU_588622_0_0_1"/>
<dbReference type="AlphaFoldDB" id="K3X9G1"/>